<dbReference type="PROSITE" id="PS51387">
    <property type="entry name" value="FAD_PCMH"/>
    <property type="match status" value="1"/>
</dbReference>
<dbReference type="AlphaFoldDB" id="A0AAX6MSR2"/>
<keyword evidence="3" id="KW-0732">Signal</keyword>
<comment type="similarity">
    <text evidence="1">Belongs to the oxygen-dependent FAD-linked oxidoreductase family.</text>
</comment>
<accession>A0AAX6MSR2</accession>
<evidence type="ECO:0000256" key="3">
    <source>
        <dbReference type="SAM" id="SignalP"/>
    </source>
</evidence>
<dbReference type="InterPro" id="IPR012951">
    <property type="entry name" value="BBE"/>
</dbReference>
<evidence type="ECO:0000259" key="4">
    <source>
        <dbReference type="PROSITE" id="PS51387"/>
    </source>
</evidence>
<dbReference type="GO" id="GO:0071949">
    <property type="term" value="F:FAD binding"/>
    <property type="evidence" value="ECO:0007669"/>
    <property type="project" value="InterPro"/>
</dbReference>
<evidence type="ECO:0000256" key="2">
    <source>
        <dbReference type="ARBA" id="ARBA00023002"/>
    </source>
</evidence>
<proteinExistence type="inferred from homology"/>
<dbReference type="InterPro" id="IPR050432">
    <property type="entry name" value="FAD-linked_Oxidoreductases_BP"/>
</dbReference>
<dbReference type="Pfam" id="PF08031">
    <property type="entry name" value="BBE"/>
    <property type="match status" value="1"/>
</dbReference>
<evidence type="ECO:0000256" key="1">
    <source>
        <dbReference type="ARBA" id="ARBA00005466"/>
    </source>
</evidence>
<dbReference type="EMBL" id="JBANMG010000003">
    <property type="protein sequence ID" value="KAK6955659.1"/>
    <property type="molecule type" value="Genomic_DNA"/>
</dbReference>
<dbReference type="Pfam" id="PF01565">
    <property type="entry name" value="FAD_binding_4"/>
    <property type="match status" value="1"/>
</dbReference>
<protein>
    <recommendedName>
        <fullName evidence="4">FAD-binding PCMH-type domain-containing protein</fullName>
    </recommendedName>
</protein>
<dbReference type="InterPro" id="IPR006094">
    <property type="entry name" value="Oxid_FAD_bind_N"/>
</dbReference>
<keyword evidence="6" id="KW-1185">Reference proteome</keyword>
<dbReference type="GO" id="GO:0016491">
    <property type="term" value="F:oxidoreductase activity"/>
    <property type="evidence" value="ECO:0007669"/>
    <property type="project" value="UniProtKB-KW"/>
</dbReference>
<dbReference type="SUPFAM" id="SSF56176">
    <property type="entry name" value="FAD-binding/transporter-associated domain-like"/>
    <property type="match status" value="1"/>
</dbReference>
<dbReference type="PANTHER" id="PTHR13878:SF91">
    <property type="entry name" value="FAD BINDING DOMAIN PROTEIN (AFU_ORTHOLOGUE AFUA_6G12070)-RELATED"/>
    <property type="match status" value="1"/>
</dbReference>
<dbReference type="InterPro" id="IPR016169">
    <property type="entry name" value="FAD-bd_PCMH_sub2"/>
</dbReference>
<comment type="caution">
    <text evidence="5">The sequence shown here is derived from an EMBL/GenBank/DDBJ whole genome shotgun (WGS) entry which is preliminary data.</text>
</comment>
<name>A0AAX6MSR2_9PEZI</name>
<dbReference type="InterPro" id="IPR036318">
    <property type="entry name" value="FAD-bd_PCMH-like_sf"/>
</dbReference>
<evidence type="ECO:0000313" key="5">
    <source>
        <dbReference type="EMBL" id="KAK6955659.1"/>
    </source>
</evidence>
<feature type="signal peptide" evidence="3">
    <location>
        <begin position="1"/>
        <end position="18"/>
    </location>
</feature>
<keyword evidence="2" id="KW-0560">Oxidoreductase</keyword>
<feature type="domain" description="FAD-binding PCMH-type" evidence="4">
    <location>
        <begin position="186"/>
        <end position="368"/>
    </location>
</feature>
<organism evidence="5 6">
    <name type="scientific">Daldinia eschscholtzii</name>
    <dbReference type="NCBI Taxonomy" id="292717"/>
    <lineage>
        <taxon>Eukaryota</taxon>
        <taxon>Fungi</taxon>
        <taxon>Dikarya</taxon>
        <taxon>Ascomycota</taxon>
        <taxon>Pezizomycotina</taxon>
        <taxon>Sordariomycetes</taxon>
        <taxon>Xylariomycetidae</taxon>
        <taxon>Xylariales</taxon>
        <taxon>Hypoxylaceae</taxon>
        <taxon>Daldinia</taxon>
    </lineage>
</organism>
<dbReference type="PANTHER" id="PTHR13878">
    <property type="entry name" value="GULONOLACTONE OXIDASE"/>
    <property type="match status" value="1"/>
</dbReference>
<dbReference type="Proteomes" id="UP001369815">
    <property type="component" value="Unassembled WGS sequence"/>
</dbReference>
<sequence>MARFVFAAALSLTNLALAQTIQDGVDATPETVAPAVEKVEADASTSGVDYFPFESSQLTPNVIANLTNYNLTNVDLFNFSDTETATQKRASRACKTYPGDRSWPIRPIWDLLNILLGGALVEGVPPAAPCYSDWPQYDEAKCASITSQWQTPQYQLSQPLGIQYYAFEGVSCLPPTLTRTGAKCTLGGMPSYVVKATNVAQIQLAVNFARNLNLRLIVKNKGHDFKAKSTGAGSLSIWTNALDSIQYLGSTYSHGPSGYRGPAFKVGAGVQALPLYQAADKLGLHIVGGNTRTVGIGGGYTAGGGHSPLLSMYGMAADQVLSMEVVLPNGRFVSVDEKKYPDLFFALRGGGGSTWGIVTSLVIRAYPKKPVSTLTYSFGVNANVSKETFWKGVDAVFAKFPEYADEGMYNYWSISCMFDCSFSMAPQWGNDMNSAKLKTLSTPLFDELAGLGITVSDATYKEYDGVLGGIEGTWSAESEQTGVWNFNTGSRLFPRSNWDDPTKLAAQNAALRQSVEKAGLMLGYNMKAATNPSVNQTNAVNPAWRQTVLHALLGATWSQEATPEDIAAANKNLVEMMQPWRDASPDAGAYLNEADINEPNWQQAFYGSNYAYLYQLKQKYDPWGLLWAPTAVGSEDWYVTNQIDYYPTQNGKLCPK</sequence>
<dbReference type="InterPro" id="IPR016166">
    <property type="entry name" value="FAD-bd_PCMH"/>
</dbReference>
<gene>
    <name evidence="5" type="ORF">Daesc_003302</name>
</gene>
<evidence type="ECO:0000313" key="6">
    <source>
        <dbReference type="Proteomes" id="UP001369815"/>
    </source>
</evidence>
<feature type="chain" id="PRO_5043960275" description="FAD-binding PCMH-type domain-containing protein" evidence="3">
    <location>
        <begin position="19"/>
        <end position="656"/>
    </location>
</feature>
<reference evidence="5 6" key="1">
    <citation type="journal article" date="2024" name="Front Chem Biol">
        <title>Unveiling the potential of Daldinia eschscholtzii MFLUCC 19-0629 through bioactivity and bioinformatics studies for enhanced sustainable agriculture production.</title>
        <authorList>
            <person name="Brooks S."/>
            <person name="Weaver J.A."/>
            <person name="Klomchit A."/>
            <person name="Alharthi S.A."/>
            <person name="Onlamun T."/>
            <person name="Nurani R."/>
            <person name="Vong T.K."/>
            <person name="Alberti F."/>
            <person name="Greco C."/>
        </authorList>
    </citation>
    <scope>NUCLEOTIDE SEQUENCE [LARGE SCALE GENOMIC DNA]</scope>
    <source>
        <strain evidence="5">MFLUCC 19-0629</strain>
    </source>
</reference>
<dbReference type="Gene3D" id="3.30.465.10">
    <property type="match status" value="2"/>
</dbReference>